<sequence>MRECVRRGRLAEPDLARSEQPLAQPWDAGSGVRQPHPPMGTAQLVTDKKGNIMTTALSPVRSTLPTHPGSTFLEGKSHPEAGMTTTEYAVGTLGACAIAGILYWLSQQDWMRELIAGIFRRGLNIA</sequence>
<name>S2WDI4_9ACTO</name>
<dbReference type="HOGENOM" id="CLU_1976819_0_0_11"/>
<proteinExistence type="predicted"/>
<dbReference type="AlphaFoldDB" id="S2WDI4"/>
<dbReference type="EMBL" id="AGWM01000014">
    <property type="protein sequence ID" value="EPD25979.1"/>
    <property type="molecule type" value="Genomic_DNA"/>
</dbReference>
<evidence type="ECO:0008006" key="4">
    <source>
        <dbReference type="Google" id="ProtNLM"/>
    </source>
</evidence>
<accession>S2WDI4</accession>
<dbReference type="InterPro" id="IPR025338">
    <property type="entry name" value="DUF4244"/>
</dbReference>
<feature type="region of interest" description="Disordered" evidence="1">
    <location>
        <begin position="15"/>
        <end position="44"/>
    </location>
</feature>
<dbReference type="PATRIC" id="fig|883067.3.peg.1694"/>
<keyword evidence="3" id="KW-1185">Reference proteome</keyword>
<feature type="region of interest" description="Disordered" evidence="1">
    <location>
        <begin position="59"/>
        <end position="79"/>
    </location>
</feature>
<reference evidence="2 3" key="1">
    <citation type="submission" date="2013-05" db="EMBL/GenBank/DDBJ databases">
        <title>The Genome Sequence of Actinobaculum schaalii FB123-CNA2.</title>
        <authorList>
            <consortium name="The Broad Institute Genomics Platform"/>
            <person name="Earl A."/>
            <person name="Ward D."/>
            <person name="Feldgarden M."/>
            <person name="Gevers D."/>
            <person name="Saerens B."/>
            <person name="Vaneechoutte M."/>
            <person name="Walker B."/>
            <person name="Young S."/>
            <person name="Zeng Q."/>
            <person name="Gargeya S."/>
            <person name="Fitzgerald M."/>
            <person name="Haas B."/>
            <person name="Abouelleil A."/>
            <person name="Allen A.W."/>
            <person name="Alvarado L."/>
            <person name="Arachchi H.M."/>
            <person name="Berlin A.M."/>
            <person name="Chapman S.B."/>
            <person name="Gainer-Dewar J."/>
            <person name="Goldberg J."/>
            <person name="Griggs A."/>
            <person name="Gujja S."/>
            <person name="Hansen M."/>
            <person name="Howarth C."/>
            <person name="Imamovic A."/>
            <person name="Ireland A."/>
            <person name="Larimer J."/>
            <person name="McCowan C."/>
            <person name="Murphy C."/>
            <person name="Pearson M."/>
            <person name="Poon T.W."/>
            <person name="Priest M."/>
            <person name="Roberts A."/>
            <person name="Saif S."/>
            <person name="Shea T."/>
            <person name="Sisk P."/>
            <person name="Sykes S."/>
            <person name="Wortman J."/>
            <person name="Nusbaum C."/>
            <person name="Birren B."/>
        </authorList>
    </citation>
    <scope>NUCLEOTIDE SEQUENCE [LARGE SCALE GENOMIC DNA]</scope>
    <source>
        <strain evidence="2 3">FB123-CNA-2</strain>
    </source>
</reference>
<evidence type="ECO:0000313" key="2">
    <source>
        <dbReference type="EMBL" id="EPD25979.1"/>
    </source>
</evidence>
<organism evidence="2 3">
    <name type="scientific">Actinotignum schaalii FB123-CNA-2</name>
    <dbReference type="NCBI Taxonomy" id="883067"/>
    <lineage>
        <taxon>Bacteria</taxon>
        <taxon>Bacillati</taxon>
        <taxon>Actinomycetota</taxon>
        <taxon>Actinomycetes</taxon>
        <taxon>Actinomycetales</taxon>
        <taxon>Actinomycetaceae</taxon>
        <taxon>Actinotignum</taxon>
    </lineage>
</organism>
<dbReference type="Proteomes" id="UP000014393">
    <property type="component" value="Unassembled WGS sequence"/>
</dbReference>
<comment type="caution">
    <text evidence="2">The sequence shown here is derived from an EMBL/GenBank/DDBJ whole genome shotgun (WGS) entry which is preliminary data.</text>
</comment>
<dbReference type="Pfam" id="PF14029">
    <property type="entry name" value="DUF4244"/>
    <property type="match status" value="1"/>
</dbReference>
<evidence type="ECO:0000313" key="3">
    <source>
        <dbReference type="Proteomes" id="UP000014393"/>
    </source>
</evidence>
<evidence type="ECO:0000256" key="1">
    <source>
        <dbReference type="SAM" id="MobiDB-lite"/>
    </source>
</evidence>
<protein>
    <recommendedName>
        <fullName evidence="4">DUF4244 domain-containing protein</fullName>
    </recommendedName>
</protein>
<feature type="compositionally biased region" description="Polar residues" evidence="1">
    <location>
        <begin position="59"/>
        <end position="69"/>
    </location>
</feature>
<gene>
    <name evidence="2" type="ORF">HMPREF9237_01728</name>
</gene>